<dbReference type="GO" id="GO:0016020">
    <property type="term" value="C:membrane"/>
    <property type="evidence" value="ECO:0007669"/>
    <property type="project" value="UniProtKB-SubCell"/>
</dbReference>
<feature type="transmembrane region" description="Helical" evidence="8">
    <location>
        <begin position="306"/>
        <end position="324"/>
    </location>
</feature>
<evidence type="ECO:0000256" key="1">
    <source>
        <dbReference type="ARBA" id="ARBA00004141"/>
    </source>
</evidence>
<reference evidence="10 11" key="1">
    <citation type="submission" date="2018-09" db="EMBL/GenBank/DDBJ databases">
        <authorList>
            <person name="Zhu H."/>
        </authorList>
    </citation>
    <scope>NUCLEOTIDE SEQUENCE [LARGE SCALE GENOMIC DNA]</scope>
    <source>
        <strain evidence="10 11">K2S05-167</strain>
    </source>
</reference>
<feature type="transmembrane region" description="Helical" evidence="8">
    <location>
        <begin position="221"/>
        <end position="238"/>
    </location>
</feature>
<evidence type="ECO:0000313" key="10">
    <source>
        <dbReference type="EMBL" id="RJF69170.1"/>
    </source>
</evidence>
<gene>
    <name evidence="10" type="ORF">D3875_21955</name>
</gene>
<comment type="caution">
    <text evidence="10">The sequence shown here is derived from an EMBL/GenBank/DDBJ whole genome shotgun (WGS) entry which is preliminary data.</text>
</comment>
<dbReference type="RefSeq" id="WP_119767019.1">
    <property type="nucleotide sequence ID" value="NZ_QYUJ01000030.1"/>
</dbReference>
<comment type="pathway">
    <text evidence="2">Carotenoid biosynthesis.</text>
</comment>
<evidence type="ECO:0000259" key="9">
    <source>
        <dbReference type="Pfam" id="PF18916"/>
    </source>
</evidence>
<evidence type="ECO:0000256" key="8">
    <source>
        <dbReference type="SAM" id="Phobius"/>
    </source>
</evidence>
<feature type="transmembrane region" description="Helical" evidence="8">
    <location>
        <begin position="44"/>
        <end position="67"/>
    </location>
</feature>
<feature type="transmembrane region" description="Helical" evidence="8">
    <location>
        <begin position="146"/>
        <end position="165"/>
    </location>
</feature>
<accession>A0A418V0D8</accession>
<keyword evidence="11" id="KW-1185">Reference proteome</keyword>
<sequence length="483" mass="53058">MTYFQYHLIFIVPVLLVLAGLTLRRRGPLAGAFTPRDSWVRAGLWLMPLVAFVYTTPWDNYLVFRQVWTYPPERVLARIGYVPVEEYAFFILQSIIGGLFLFWLLRRSGVTPGVAARPALVRWGGAAFFMGLAFVGALCLRQEGTLYLGLILAWAMPVLAGQWAFGGDLVLGRARLYWAAVLLPTVYLWLTDAFAIHQGIWHISERYTLGLKVGPLPLEEMLFFLVTNLLVVTGLLLFTHPQSLERLGRARPYLNPWLGFAALYLLLKIPVPLWSAGFPLLGTLSTVSLFLAALTFAASRLGWSRAALLAALGVGVGWGVEFLGSQSGWPFGRYSYAGAPAPTLAGVPLLVPLGWFAMTVVTTLLAGGRSWLAGLLLVAWDIGLEPLMTSRGYWTWTDARPLWAGAPIQNFIGWWAVGTLLSETFKRLAPGLLVRQAGLDIRCVYLAEAAFLAGGLLLFGLPGAALLTLLGMCALAGYSWRRP</sequence>
<keyword evidence="5 8" id="KW-1133">Transmembrane helix</keyword>
<evidence type="ECO:0000256" key="4">
    <source>
        <dbReference type="ARBA" id="ARBA00022746"/>
    </source>
</evidence>
<dbReference type="InterPro" id="IPR017825">
    <property type="entry name" value="Lycopene_cyclase_dom"/>
</dbReference>
<evidence type="ECO:0000256" key="6">
    <source>
        <dbReference type="ARBA" id="ARBA00023136"/>
    </source>
</evidence>
<evidence type="ECO:0000256" key="3">
    <source>
        <dbReference type="ARBA" id="ARBA00022692"/>
    </source>
</evidence>
<dbReference type="InterPro" id="IPR007354">
    <property type="entry name" value="CruF-like"/>
</dbReference>
<dbReference type="GO" id="GO:0016117">
    <property type="term" value="P:carotenoid biosynthetic process"/>
    <property type="evidence" value="ECO:0007669"/>
    <property type="project" value="UniProtKB-KW"/>
</dbReference>
<proteinExistence type="predicted"/>
<feature type="transmembrane region" description="Helical" evidence="8">
    <location>
        <begin position="177"/>
        <end position="201"/>
    </location>
</feature>
<dbReference type="Proteomes" id="UP000286287">
    <property type="component" value="Unassembled WGS sequence"/>
</dbReference>
<dbReference type="Pfam" id="PF04240">
    <property type="entry name" value="Caroten_synth"/>
    <property type="match status" value="1"/>
</dbReference>
<comment type="subcellular location">
    <subcellularLocation>
        <location evidence="1">Membrane</location>
        <topology evidence="1">Multi-pass membrane protein</topology>
    </subcellularLocation>
</comment>
<evidence type="ECO:0000256" key="7">
    <source>
        <dbReference type="ARBA" id="ARBA00023235"/>
    </source>
</evidence>
<evidence type="ECO:0000256" key="2">
    <source>
        <dbReference type="ARBA" id="ARBA00004829"/>
    </source>
</evidence>
<feature type="transmembrane region" description="Helical" evidence="8">
    <location>
        <begin position="87"/>
        <end position="105"/>
    </location>
</feature>
<dbReference type="NCBIfam" id="TIGR03462">
    <property type="entry name" value="CarR_dom_SF"/>
    <property type="match status" value="2"/>
</dbReference>
<dbReference type="AlphaFoldDB" id="A0A418V0D8"/>
<dbReference type="GO" id="GO:0016872">
    <property type="term" value="F:intramolecular lyase activity"/>
    <property type="evidence" value="ECO:0007669"/>
    <property type="project" value="InterPro"/>
</dbReference>
<feature type="transmembrane region" description="Helical" evidence="8">
    <location>
        <begin position="250"/>
        <end position="267"/>
    </location>
</feature>
<evidence type="ECO:0000256" key="5">
    <source>
        <dbReference type="ARBA" id="ARBA00022989"/>
    </source>
</evidence>
<name>A0A418V0D8_9DEIO</name>
<dbReference type="Pfam" id="PF18916">
    <property type="entry name" value="Lycopene_cyc"/>
    <property type="match status" value="2"/>
</dbReference>
<feature type="domain" description="Lycopene cyclase" evidence="9">
    <location>
        <begin position="146"/>
        <end position="233"/>
    </location>
</feature>
<keyword evidence="4" id="KW-0125">Carotenoid biosynthesis</keyword>
<protein>
    <submittedName>
        <fullName evidence="10">Carotenoid biosynthesis protein</fullName>
    </submittedName>
</protein>
<evidence type="ECO:0000313" key="11">
    <source>
        <dbReference type="Proteomes" id="UP000286287"/>
    </source>
</evidence>
<feature type="domain" description="Lycopene cyclase" evidence="9">
    <location>
        <begin position="45"/>
        <end position="99"/>
    </location>
</feature>
<feature type="transmembrane region" description="Helical" evidence="8">
    <location>
        <begin position="120"/>
        <end position="140"/>
    </location>
</feature>
<feature type="transmembrane region" description="Helical" evidence="8">
    <location>
        <begin position="449"/>
        <end position="478"/>
    </location>
</feature>
<dbReference type="EMBL" id="QYUJ01000030">
    <property type="protein sequence ID" value="RJF69170.1"/>
    <property type="molecule type" value="Genomic_DNA"/>
</dbReference>
<feature type="transmembrane region" description="Helical" evidence="8">
    <location>
        <begin position="273"/>
        <end position="294"/>
    </location>
</feature>
<keyword evidence="7" id="KW-0413">Isomerase</keyword>
<dbReference type="OrthoDB" id="9811293at2"/>
<dbReference type="PANTHER" id="PTHR39419:SF1">
    <property type="entry name" value="SLL0814 PROTEIN"/>
    <property type="match status" value="1"/>
</dbReference>
<dbReference type="PANTHER" id="PTHR39419">
    <property type="entry name" value="SLL0814 PROTEIN"/>
    <property type="match status" value="1"/>
</dbReference>
<dbReference type="GO" id="GO:0045436">
    <property type="term" value="F:lycopene beta cyclase activity"/>
    <property type="evidence" value="ECO:0007669"/>
    <property type="project" value="UniProtKB-ARBA"/>
</dbReference>
<organism evidence="10 11">
    <name type="scientific">Deinococcus cavernae</name>
    <dbReference type="NCBI Taxonomy" id="2320857"/>
    <lineage>
        <taxon>Bacteria</taxon>
        <taxon>Thermotogati</taxon>
        <taxon>Deinococcota</taxon>
        <taxon>Deinococci</taxon>
        <taxon>Deinococcales</taxon>
        <taxon>Deinococcaceae</taxon>
        <taxon>Deinococcus</taxon>
    </lineage>
</organism>
<feature type="transmembrane region" description="Helical" evidence="8">
    <location>
        <begin position="6"/>
        <end position="23"/>
    </location>
</feature>
<keyword evidence="3 8" id="KW-0812">Transmembrane</keyword>
<keyword evidence="6 8" id="KW-0472">Membrane</keyword>
<feature type="transmembrane region" description="Helical" evidence="8">
    <location>
        <begin position="344"/>
        <end position="365"/>
    </location>
</feature>